<comment type="caution">
    <text evidence="1">The sequence shown here is derived from an EMBL/GenBank/DDBJ whole genome shotgun (WGS) entry which is preliminary data.</text>
</comment>
<keyword evidence="2" id="KW-1185">Reference proteome</keyword>
<accession>A0A397USC4</accession>
<dbReference type="Proteomes" id="UP000266673">
    <property type="component" value="Unassembled WGS sequence"/>
</dbReference>
<evidence type="ECO:0000313" key="1">
    <source>
        <dbReference type="EMBL" id="RIB12248.1"/>
    </source>
</evidence>
<protein>
    <submittedName>
        <fullName evidence="1">Uncharacterized protein</fullName>
    </submittedName>
</protein>
<organism evidence="1 2">
    <name type="scientific">Gigaspora rosea</name>
    <dbReference type="NCBI Taxonomy" id="44941"/>
    <lineage>
        <taxon>Eukaryota</taxon>
        <taxon>Fungi</taxon>
        <taxon>Fungi incertae sedis</taxon>
        <taxon>Mucoromycota</taxon>
        <taxon>Glomeromycotina</taxon>
        <taxon>Glomeromycetes</taxon>
        <taxon>Diversisporales</taxon>
        <taxon>Gigasporaceae</taxon>
        <taxon>Gigaspora</taxon>
    </lineage>
</organism>
<reference evidence="1 2" key="1">
    <citation type="submission" date="2018-06" db="EMBL/GenBank/DDBJ databases">
        <title>Comparative genomics reveals the genomic features of Rhizophagus irregularis, R. cerebriforme, R. diaphanum and Gigaspora rosea, and their symbiotic lifestyle signature.</title>
        <authorList>
            <person name="Morin E."/>
            <person name="San Clemente H."/>
            <person name="Chen E.C.H."/>
            <person name="De La Providencia I."/>
            <person name="Hainaut M."/>
            <person name="Kuo A."/>
            <person name="Kohler A."/>
            <person name="Murat C."/>
            <person name="Tang N."/>
            <person name="Roy S."/>
            <person name="Loubradou J."/>
            <person name="Henrissat B."/>
            <person name="Grigoriev I.V."/>
            <person name="Corradi N."/>
            <person name="Roux C."/>
            <person name="Martin F.M."/>
        </authorList>
    </citation>
    <scope>NUCLEOTIDE SEQUENCE [LARGE SCALE GENOMIC DNA]</scope>
    <source>
        <strain evidence="1 2">DAOM 194757</strain>
    </source>
</reference>
<proteinExistence type="predicted"/>
<sequence length="57" mass="6332">MLVNGRQNKRLDPMCGSAIGMSSAHAIPPQIFEEHRPFKKKTNSILLPWTVQCPGSI</sequence>
<dbReference type="AlphaFoldDB" id="A0A397USC4"/>
<dbReference type="EMBL" id="QKWP01001042">
    <property type="protein sequence ID" value="RIB12248.1"/>
    <property type="molecule type" value="Genomic_DNA"/>
</dbReference>
<name>A0A397USC4_9GLOM</name>
<evidence type="ECO:0000313" key="2">
    <source>
        <dbReference type="Proteomes" id="UP000266673"/>
    </source>
</evidence>
<gene>
    <name evidence="1" type="ORF">C2G38_2101462</name>
</gene>
<dbReference type="OrthoDB" id="2406569at2759"/>